<dbReference type="RefSeq" id="XP_019047545.1">
    <property type="nucleotide sequence ID" value="XM_019190797.1"/>
</dbReference>
<dbReference type="EMBL" id="CP144541">
    <property type="protein sequence ID" value="WVW78825.1"/>
    <property type="molecule type" value="Genomic_DNA"/>
</dbReference>
<dbReference type="OrthoDB" id="373498at2759"/>
<dbReference type="CDD" id="cd18090">
    <property type="entry name" value="Arginine_MT_Sfm1"/>
    <property type="match status" value="1"/>
</dbReference>
<dbReference type="EMBL" id="KI894020">
    <property type="protein sequence ID" value="OCF26475.1"/>
    <property type="molecule type" value="Genomic_DNA"/>
</dbReference>
<dbReference type="KEGG" id="kbi:30208559"/>
<reference evidence="2" key="2">
    <citation type="submission" date="2013-07" db="EMBL/GenBank/DDBJ databases">
        <authorList>
            <consortium name="The Broad Institute Genome Sequencing Platform"/>
            <person name="Cuomo C."/>
            <person name="Litvintseva A."/>
            <person name="Chen Y."/>
            <person name="Heitman J."/>
            <person name="Sun S."/>
            <person name="Springer D."/>
            <person name="Dromer F."/>
            <person name="Young S.K."/>
            <person name="Zeng Q."/>
            <person name="Gargeya S."/>
            <person name="Fitzgerald M."/>
            <person name="Abouelleil A."/>
            <person name="Alvarado L."/>
            <person name="Berlin A.M."/>
            <person name="Chapman S.B."/>
            <person name="Dewar J."/>
            <person name="Goldberg J."/>
            <person name="Griggs A."/>
            <person name="Gujja S."/>
            <person name="Hansen M."/>
            <person name="Howarth C."/>
            <person name="Imamovic A."/>
            <person name="Larimer J."/>
            <person name="McCowan C."/>
            <person name="Murphy C."/>
            <person name="Pearson M."/>
            <person name="Priest M."/>
            <person name="Roberts A."/>
            <person name="Saif S."/>
            <person name="Shea T."/>
            <person name="Sykes S."/>
            <person name="Wortman J."/>
            <person name="Nusbaum C."/>
            <person name="Birren B."/>
        </authorList>
    </citation>
    <scope>NUCLEOTIDE SEQUENCE</scope>
    <source>
        <strain evidence="2">CBS 10118</strain>
    </source>
</reference>
<dbReference type="PANTHER" id="PTHR35517">
    <property type="entry name" value="PROTEIN ARGININE N-METHYLTRANSFERASE SFM1"/>
    <property type="match status" value="1"/>
</dbReference>
<evidence type="ECO:0008006" key="4">
    <source>
        <dbReference type="Google" id="ProtNLM"/>
    </source>
</evidence>
<dbReference type="AlphaFoldDB" id="A0A1B9G615"/>
<reference evidence="2" key="4">
    <citation type="submission" date="2024-02" db="EMBL/GenBank/DDBJ databases">
        <title>Comparative genomics of Cryptococcus and Kwoniella reveals pathogenesis evolution and contrasting modes of karyotype evolution via chromosome fusion or intercentromeric recombination.</title>
        <authorList>
            <person name="Coelho M.A."/>
            <person name="David-Palma M."/>
            <person name="Shea T."/>
            <person name="Bowers K."/>
            <person name="McGinley-Smith S."/>
            <person name="Mohammad A.W."/>
            <person name="Gnirke A."/>
            <person name="Yurkov A.M."/>
            <person name="Nowrousian M."/>
            <person name="Sun S."/>
            <person name="Cuomo C.A."/>
            <person name="Heitman J."/>
        </authorList>
    </citation>
    <scope>NUCLEOTIDE SEQUENCE</scope>
    <source>
        <strain evidence="2">CBS 10118</strain>
    </source>
</reference>
<dbReference type="PANTHER" id="PTHR35517:SF1">
    <property type="entry name" value="PROTEIN ARGININE N-METHYLTRANSFERASE SFM1"/>
    <property type="match status" value="1"/>
</dbReference>
<protein>
    <recommendedName>
        <fullName evidence="4">Carboxypeptidase D</fullName>
    </recommendedName>
</protein>
<reference evidence="1" key="3">
    <citation type="submission" date="2014-01" db="EMBL/GenBank/DDBJ databases">
        <title>Evolution of pathogenesis and genome organization in the Tremellales.</title>
        <authorList>
            <person name="Cuomo C."/>
            <person name="Litvintseva A."/>
            <person name="Heitman J."/>
            <person name="Chen Y."/>
            <person name="Sun S."/>
            <person name="Springer D."/>
            <person name="Dromer F."/>
            <person name="Young S."/>
            <person name="Zeng Q."/>
            <person name="Chapman S."/>
            <person name="Gujja S."/>
            <person name="Saif S."/>
            <person name="Birren B."/>
        </authorList>
    </citation>
    <scope>NUCLEOTIDE SEQUENCE</scope>
    <source>
        <strain evidence="1">CBS 10118</strain>
    </source>
</reference>
<sequence length="239" mass="26484">MSSSSASAKGFKYVIEHMEEDDENTKALPEWVKLEYSHMLQLVGPSSTVHFTSLSSSSIPPLRTHLSAPIPTSSKDDPSIHLVSTSKGHPTTLPILELLPTLNPPIDKSRVCLLDPKAPKALCPEDAEVFDVFLYGGILGDDPPRDRTKELRKLGFEGRHLGEKQMTTDTAVGVSKIVVEDGVPLDKIPYTDFPTISFNKYESIEMPFRYVVDDKGEPILPPGMKEHLKADLNRSIEDF</sequence>
<dbReference type="Pfam" id="PF04252">
    <property type="entry name" value="SFM1-like"/>
    <property type="match status" value="1"/>
</dbReference>
<dbReference type="InterPro" id="IPR007364">
    <property type="entry name" value="SFM1-like"/>
</dbReference>
<gene>
    <name evidence="1" type="ORF">I302_04160</name>
    <name evidence="2" type="ORF">I302_100787</name>
</gene>
<proteinExistence type="predicted"/>
<dbReference type="VEuPathDB" id="FungiDB:I302_04160"/>
<evidence type="ECO:0000313" key="3">
    <source>
        <dbReference type="Proteomes" id="UP000092730"/>
    </source>
</evidence>
<organism evidence="1">
    <name type="scientific">Kwoniella bestiolae CBS 10118</name>
    <dbReference type="NCBI Taxonomy" id="1296100"/>
    <lineage>
        <taxon>Eukaryota</taxon>
        <taxon>Fungi</taxon>
        <taxon>Dikarya</taxon>
        <taxon>Basidiomycota</taxon>
        <taxon>Agaricomycotina</taxon>
        <taxon>Tremellomycetes</taxon>
        <taxon>Tremellales</taxon>
        <taxon>Cryptococcaceae</taxon>
        <taxon>Kwoniella</taxon>
    </lineage>
</organism>
<reference evidence="1" key="1">
    <citation type="submission" date="2013-07" db="EMBL/GenBank/DDBJ databases">
        <title>The Genome Sequence of Cryptococcus bestiolae CBS10118.</title>
        <authorList>
            <consortium name="The Broad Institute Genome Sequencing Platform"/>
            <person name="Cuomo C."/>
            <person name="Litvintseva A."/>
            <person name="Chen Y."/>
            <person name="Heitman J."/>
            <person name="Sun S."/>
            <person name="Springer D."/>
            <person name="Dromer F."/>
            <person name="Young S.K."/>
            <person name="Zeng Q."/>
            <person name="Gargeya S."/>
            <person name="Fitzgerald M."/>
            <person name="Abouelleil A."/>
            <person name="Alvarado L."/>
            <person name="Berlin A.M."/>
            <person name="Chapman S.B."/>
            <person name="Dewar J."/>
            <person name="Goldberg J."/>
            <person name="Griggs A."/>
            <person name="Gujja S."/>
            <person name="Hansen M."/>
            <person name="Howarth C."/>
            <person name="Imamovic A."/>
            <person name="Larimer J."/>
            <person name="McCowan C."/>
            <person name="Murphy C."/>
            <person name="Pearson M."/>
            <person name="Priest M."/>
            <person name="Roberts A."/>
            <person name="Saif S."/>
            <person name="Shea T."/>
            <person name="Sykes S."/>
            <person name="Wortman J."/>
            <person name="Nusbaum C."/>
            <person name="Birren B."/>
        </authorList>
    </citation>
    <scope>NUCLEOTIDE SEQUENCE [LARGE SCALE GENOMIC DNA]</scope>
    <source>
        <strain evidence="1">CBS 10118</strain>
    </source>
</reference>
<keyword evidence="3" id="KW-1185">Reference proteome</keyword>
<dbReference type="GO" id="GO:0035241">
    <property type="term" value="F:protein-arginine omega-N monomethyltransferase activity"/>
    <property type="evidence" value="ECO:0007669"/>
    <property type="project" value="TreeGrafter"/>
</dbReference>
<dbReference type="GeneID" id="30208559"/>
<evidence type="ECO:0000313" key="1">
    <source>
        <dbReference type="EMBL" id="OCF26475.1"/>
    </source>
</evidence>
<evidence type="ECO:0000313" key="2">
    <source>
        <dbReference type="EMBL" id="WVW78825.1"/>
    </source>
</evidence>
<accession>A0A1B9G615</accession>
<dbReference type="Proteomes" id="UP000092730">
    <property type="component" value="Chromosome 1"/>
</dbReference>
<name>A0A1B9G615_9TREE</name>